<dbReference type="EMBL" id="CP018477">
    <property type="protein sequence ID" value="ASV77082.1"/>
    <property type="molecule type" value="Genomic_DNA"/>
</dbReference>
<feature type="region of interest" description="Disordered" evidence="1">
    <location>
        <begin position="113"/>
        <end position="140"/>
    </location>
</feature>
<evidence type="ECO:0008006" key="4">
    <source>
        <dbReference type="Google" id="ProtNLM"/>
    </source>
</evidence>
<protein>
    <recommendedName>
        <fullName evidence="4">Carboxypeptidase regulatory-like domain-containing protein</fullName>
    </recommendedName>
</protein>
<accession>A0A286RM91</accession>
<dbReference type="PROSITE" id="PS51257">
    <property type="entry name" value="PROKAR_LIPOPROTEIN"/>
    <property type="match status" value="1"/>
</dbReference>
<reference evidence="2 3" key="1">
    <citation type="journal article" name="Front. Microbiol.">
        <title>Sugar Metabolism of the First Thermophilic Planctomycete Thermogutta terrifontis: Comparative Genomic and Transcriptomic Approaches.</title>
        <authorList>
            <person name="Elcheninov A.G."/>
            <person name="Menzel P."/>
            <person name="Gudbergsdottir S.R."/>
            <person name="Slesarev A.I."/>
            <person name="Kadnikov V.V."/>
            <person name="Krogh A."/>
            <person name="Bonch-Osmolovskaya E.A."/>
            <person name="Peng X."/>
            <person name="Kublanov I.V."/>
        </authorList>
    </citation>
    <scope>NUCLEOTIDE SEQUENCE [LARGE SCALE GENOMIC DNA]</scope>
    <source>
        <strain evidence="2 3">R1</strain>
    </source>
</reference>
<evidence type="ECO:0000313" key="2">
    <source>
        <dbReference type="EMBL" id="ASV77082.1"/>
    </source>
</evidence>
<sequence length="171" mass="17556">MTARILHFSVAATVALVLVLGCSRGPSRPKTYPVSGTVTMNGQPVEGARVVFVPKSAAAGAPGSAGGAQPQGPQVATGETDAQGRYQLGTFAKGDGAIPGEYLVKVFKYPTPTVQTGTGGGDEDYRPPEEGAAPPPAAKNLLPEKYANKNTSGLSFTVEPKANTFKIQLTP</sequence>
<dbReference type="KEGG" id="ttf:THTE_4481"/>
<organism evidence="2 3">
    <name type="scientific">Thermogutta terrifontis</name>
    <dbReference type="NCBI Taxonomy" id="1331910"/>
    <lineage>
        <taxon>Bacteria</taxon>
        <taxon>Pseudomonadati</taxon>
        <taxon>Planctomycetota</taxon>
        <taxon>Planctomycetia</taxon>
        <taxon>Pirellulales</taxon>
        <taxon>Thermoguttaceae</taxon>
        <taxon>Thermogutta</taxon>
    </lineage>
</organism>
<evidence type="ECO:0000256" key="1">
    <source>
        <dbReference type="SAM" id="MobiDB-lite"/>
    </source>
</evidence>
<evidence type="ECO:0000313" key="3">
    <source>
        <dbReference type="Proteomes" id="UP000215086"/>
    </source>
</evidence>
<dbReference type="AlphaFoldDB" id="A0A286RM91"/>
<feature type="compositionally biased region" description="Low complexity" evidence="1">
    <location>
        <begin position="59"/>
        <end position="74"/>
    </location>
</feature>
<gene>
    <name evidence="2" type="ORF">THTE_4481</name>
</gene>
<proteinExistence type="predicted"/>
<dbReference type="RefSeq" id="WP_095416687.1">
    <property type="nucleotide sequence ID" value="NZ_CP018477.1"/>
</dbReference>
<keyword evidence="3" id="KW-1185">Reference proteome</keyword>
<feature type="region of interest" description="Disordered" evidence="1">
    <location>
        <begin position="59"/>
        <end position="80"/>
    </location>
</feature>
<dbReference type="Proteomes" id="UP000215086">
    <property type="component" value="Chromosome"/>
</dbReference>
<name>A0A286RM91_9BACT</name>
<dbReference type="OrthoDB" id="281179at2"/>